<dbReference type="Pfam" id="PF01547">
    <property type="entry name" value="SBP_bac_1"/>
    <property type="match status" value="1"/>
</dbReference>
<evidence type="ECO:0000256" key="3">
    <source>
        <dbReference type="ARBA" id="ARBA00023136"/>
    </source>
</evidence>
<keyword evidence="1" id="KW-1003">Cell membrane</keyword>
<dbReference type="PANTHER" id="PTHR43649">
    <property type="entry name" value="ARABINOSE-BINDING PROTEIN-RELATED"/>
    <property type="match status" value="1"/>
</dbReference>
<evidence type="ECO:0000313" key="6">
    <source>
        <dbReference type="EMBL" id="GAK58529.1"/>
    </source>
</evidence>
<dbReference type="Proteomes" id="UP000030661">
    <property type="component" value="Unassembled WGS sequence"/>
</dbReference>
<dbReference type="InterPro" id="IPR006059">
    <property type="entry name" value="SBP"/>
</dbReference>
<evidence type="ECO:0000256" key="1">
    <source>
        <dbReference type="ARBA" id="ARBA00022475"/>
    </source>
</evidence>
<dbReference type="EMBL" id="DF820467">
    <property type="protein sequence ID" value="GAK58529.1"/>
    <property type="molecule type" value="Genomic_DNA"/>
</dbReference>
<accession>A0A081C1S4</accession>
<reference evidence="6 7" key="1">
    <citation type="journal article" date="2015" name="PeerJ">
        <title>First genomic representation of candidate bacterial phylum KSB3 points to enhanced environmental sensing as a trigger of wastewater bulking.</title>
        <authorList>
            <person name="Sekiguchi Y."/>
            <person name="Ohashi A."/>
            <person name="Parks D.H."/>
            <person name="Yamauchi T."/>
            <person name="Tyson G.W."/>
            <person name="Hugenholtz P."/>
        </authorList>
    </citation>
    <scope>NUCLEOTIDE SEQUENCE [LARGE SCALE GENOMIC DNA]</scope>
</reference>
<keyword evidence="4" id="KW-0564">Palmitate</keyword>
<name>A0A081C1S4_VECG1</name>
<dbReference type="eggNOG" id="COG1653">
    <property type="taxonomic scope" value="Bacteria"/>
</dbReference>
<dbReference type="PANTHER" id="PTHR43649:SF33">
    <property type="entry name" value="POLYGALACTURONAN_RHAMNOGALACTURONAN-BINDING PROTEIN YTCQ"/>
    <property type="match status" value="1"/>
</dbReference>
<dbReference type="AlphaFoldDB" id="A0A081C1S4"/>
<organism evidence="6 7">
    <name type="scientific">Vecturithrix granuli</name>
    <dbReference type="NCBI Taxonomy" id="1499967"/>
    <lineage>
        <taxon>Bacteria</taxon>
        <taxon>Candidatus Moduliflexota</taxon>
        <taxon>Candidatus Vecturitrichia</taxon>
        <taxon>Candidatus Vecturitrichales</taxon>
        <taxon>Candidatus Vecturitrichaceae</taxon>
        <taxon>Candidatus Vecturithrix</taxon>
    </lineage>
</organism>
<dbReference type="SUPFAM" id="SSF53850">
    <property type="entry name" value="Periplasmic binding protein-like II"/>
    <property type="match status" value="1"/>
</dbReference>
<keyword evidence="2" id="KW-0732">Signal</keyword>
<keyword evidence="5" id="KW-0449">Lipoprotein</keyword>
<evidence type="ECO:0000256" key="2">
    <source>
        <dbReference type="ARBA" id="ARBA00022729"/>
    </source>
</evidence>
<evidence type="ECO:0000256" key="4">
    <source>
        <dbReference type="ARBA" id="ARBA00023139"/>
    </source>
</evidence>
<evidence type="ECO:0000313" key="7">
    <source>
        <dbReference type="Proteomes" id="UP000030661"/>
    </source>
</evidence>
<sequence>MRNRVFIVLFIVSLAIFWAHTDILAQPTKLVLWSHWASEPIKINFMNAVIEAFEQETGIQVEIVWMEKDQLVDKIVFAFDTSEPDLAYIDIGFSHPRILRSLADLSDLKLTSPIYPDWQLGDIGTYANVFLPIEGVSHAIYYNKDLFKQANITLPSDRLLTSTEFLDIIRKLREAGITPIADGVATRDDCMWGVGLMNAIFRFAGPEKISQLLNEQLNFSDPDIVAALEFWKQVVDAQGYDQDTLLSQTFPEKIFDMTDGRAAINFCGTWIYSKFGATERDQGQVGVLDWFTVEQGKGNDVYEMFWAAGYGINKHSQHLAEAKQFLEFLMTPTAALLWAQHVQGPYPVIVENLPSGTLYGALTQKRNTQEAFTQYFSCPFLGAKALSNMWYEETVKFLMGEHSVEEFVKNMNSRIQVK</sequence>
<keyword evidence="7" id="KW-1185">Reference proteome</keyword>
<protein>
    <submittedName>
        <fullName evidence="6">Extracellular solute-binding protein family 1</fullName>
    </submittedName>
</protein>
<dbReference type="InterPro" id="IPR050490">
    <property type="entry name" value="Bact_solute-bd_prot1"/>
</dbReference>
<dbReference type="Gene3D" id="3.40.190.10">
    <property type="entry name" value="Periplasmic binding protein-like II"/>
    <property type="match status" value="1"/>
</dbReference>
<keyword evidence="3" id="KW-0472">Membrane</keyword>
<dbReference type="STRING" id="1499967.U27_05503"/>
<dbReference type="HOGENOM" id="CLU_663357_0_0_0"/>
<gene>
    <name evidence="6" type="ORF">U27_05503</name>
</gene>
<evidence type="ECO:0000256" key="5">
    <source>
        <dbReference type="ARBA" id="ARBA00023288"/>
    </source>
</evidence>
<proteinExistence type="predicted"/>